<dbReference type="SUPFAM" id="SSF53187">
    <property type="entry name" value="Zn-dependent exopeptidases"/>
    <property type="match status" value="1"/>
</dbReference>
<comment type="catalytic activity">
    <reaction evidence="1">
        <text>N-terminal L-glutaminyl-[peptide] = N-terminal 5-oxo-L-prolyl-[peptide] + NH4(+)</text>
        <dbReference type="Rhea" id="RHEA:23652"/>
        <dbReference type="Rhea" id="RHEA-COMP:11736"/>
        <dbReference type="Rhea" id="RHEA-COMP:11846"/>
        <dbReference type="ChEBI" id="CHEBI:28938"/>
        <dbReference type="ChEBI" id="CHEBI:64722"/>
        <dbReference type="ChEBI" id="CHEBI:87215"/>
        <dbReference type="EC" id="2.3.2.5"/>
    </reaction>
</comment>
<dbReference type="InterPro" id="IPR007484">
    <property type="entry name" value="Peptidase_M28"/>
</dbReference>
<dbReference type="GO" id="GO:0016603">
    <property type="term" value="F:glutaminyl-peptide cyclotransferase activity"/>
    <property type="evidence" value="ECO:0007669"/>
    <property type="project" value="UniProtKB-EC"/>
</dbReference>
<gene>
    <name evidence="7" type="ORF">EGW08_010859</name>
</gene>
<dbReference type="Pfam" id="PF04389">
    <property type="entry name" value="Peptidase_M28"/>
    <property type="match status" value="2"/>
</dbReference>
<evidence type="ECO:0000259" key="6">
    <source>
        <dbReference type="Pfam" id="PF04389"/>
    </source>
</evidence>
<dbReference type="GO" id="GO:0008270">
    <property type="term" value="F:zinc ion binding"/>
    <property type="evidence" value="ECO:0007669"/>
    <property type="project" value="TreeGrafter"/>
</dbReference>
<feature type="domain" description="Peptidase M28" evidence="6">
    <location>
        <begin position="96"/>
        <end position="205"/>
    </location>
</feature>
<dbReference type="AlphaFoldDB" id="A0A433TIL4"/>
<comment type="caution">
    <text evidence="7">The sequence shown here is derived from an EMBL/GenBank/DDBJ whole genome shotgun (WGS) entry which is preliminary data.</text>
</comment>
<feature type="domain" description="Peptidase M28" evidence="6">
    <location>
        <begin position="31"/>
        <end position="81"/>
    </location>
</feature>
<keyword evidence="4" id="KW-0808">Transferase</keyword>
<dbReference type="InterPro" id="IPR040234">
    <property type="entry name" value="QC/QCL"/>
</dbReference>
<evidence type="ECO:0000313" key="8">
    <source>
        <dbReference type="Proteomes" id="UP000271974"/>
    </source>
</evidence>
<evidence type="ECO:0000256" key="1">
    <source>
        <dbReference type="ARBA" id="ARBA00000001"/>
    </source>
</evidence>
<dbReference type="Gene3D" id="3.40.630.10">
    <property type="entry name" value="Zn peptidases"/>
    <property type="match status" value="2"/>
</dbReference>
<dbReference type="EC" id="2.3.2.5" evidence="3"/>
<name>A0A433TIL4_ELYCH</name>
<dbReference type="EMBL" id="RQTK01000341">
    <property type="protein sequence ID" value="RUS81361.1"/>
    <property type="molecule type" value="Genomic_DNA"/>
</dbReference>
<protein>
    <recommendedName>
        <fullName evidence="3">glutaminyl-peptide cyclotransferase</fullName>
        <ecNumber evidence="3">2.3.2.5</ecNumber>
    </recommendedName>
</protein>
<evidence type="ECO:0000256" key="4">
    <source>
        <dbReference type="ARBA" id="ARBA00022679"/>
    </source>
</evidence>
<dbReference type="PANTHER" id="PTHR12283:SF6">
    <property type="entry name" value="GLUTAMINYL-PEPTIDE CYCLOTRANSFERASE-RELATED"/>
    <property type="match status" value="1"/>
</dbReference>
<evidence type="ECO:0000256" key="2">
    <source>
        <dbReference type="ARBA" id="ARBA00006014"/>
    </source>
</evidence>
<organism evidence="7 8">
    <name type="scientific">Elysia chlorotica</name>
    <name type="common">Eastern emerald elysia</name>
    <name type="synonym">Sea slug</name>
    <dbReference type="NCBI Taxonomy" id="188477"/>
    <lineage>
        <taxon>Eukaryota</taxon>
        <taxon>Metazoa</taxon>
        <taxon>Spiralia</taxon>
        <taxon>Lophotrochozoa</taxon>
        <taxon>Mollusca</taxon>
        <taxon>Gastropoda</taxon>
        <taxon>Heterobranchia</taxon>
        <taxon>Euthyneura</taxon>
        <taxon>Panpulmonata</taxon>
        <taxon>Sacoglossa</taxon>
        <taxon>Placobranchoidea</taxon>
        <taxon>Plakobranchidae</taxon>
        <taxon>Elysia</taxon>
    </lineage>
</organism>
<proteinExistence type="inferred from homology"/>
<comment type="similarity">
    <text evidence="2">Belongs to the glutaminyl-peptide cyclotransferase family.</text>
</comment>
<sequence>HITSLLSGWGWHVEKDRFKDKTPYGETEFTNIIATYNPSKPVKVILACHFDSKYFPKGNFVGATDSAVPCAIILETVRQLQCLLDKGPKDGSSRELILLDLIGTKDTRFVRQFSQTSELYKNLVKVETLLREKSLLVGDSKSRIFIDAGSFGGIEDDHIPFLRKGVDILHLISSPFPSVWHKFSDDWDHLDFDLIDNFSRIFRVFVANLLHLRPEESSCRKHHVEL</sequence>
<evidence type="ECO:0000313" key="7">
    <source>
        <dbReference type="EMBL" id="RUS81361.1"/>
    </source>
</evidence>
<evidence type="ECO:0000256" key="5">
    <source>
        <dbReference type="ARBA" id="ARBA00023315"/>
    </source>
</evidence>
<dbReference type="PANTHER" id="PTHR12283">
    <property type="entry name" value="GLUTAMINYL-PEPTIDE CYCLOTRANSFERASE"/>
    <property type="match status" value="1"/>
</dbReference>
<reference evidence="7 8" key="1">
    <citation type="submission" date="2019-01" db="EMBL/GenBank/DDBJ databases">
        <title>A draft genome assembly of the solar-powered sea slug Elysia chlorotica.</title>
        <authorList>
            <person name="Cai H."/>
            <person name="Li Q."/>
            <person name="Fang X."/>
            <person name="Li J."/>
            <person name="Curtis N.E."/>
            <person name="Altenburger A."/>
            <person name="Shibata T."/>
            <person name="Feng M."/>
            <person name="Maeda T."/>
            <person name="Schwartz J.A."/>
            <person name="Shigenobu S."/>
            <person name="Lundholm N."/>
            <person name="Nishiyama T."/>
            <person name="Yang H."/>
            <person name="Hasebe M."/>
            <person name="Li S."/>
            <person name="Pierce S.K."/>
            <person name="Wang J."/>
        </authorList>
    </citation>
    <scope>NUCLEOTIDE SEQUENCE [LARGE SCALE GENOMIC DNA]</scope>
    <source>
        <strain evidence="7">EC2010</strain>
        <tissue evidence="7">Whole organism of an adult</tissue>
    </source>
</reference>
<dbReference type="OrthoDB" id="3907302at2759"/>
<accession>A0A433TIL4</accession>
<dbReference type="Proteomes" id="UP000271974">
    <property type="component" value="Unassembled WGS sequence"/>
</dbReference>
<keyword evidence="5" id="KW-0012">Acyltransferase</keyword>
<feature type="non-terminal residue" evidence="7">
    <location>
        <position position="1"/>
    </location>
</feature>
<keyword evidence="8" id="KW-1185">Reference proteome</keyword>
<evidence type="ECO:0000256" key="3">
    <source>
        <dbReference type="ARBA" id="ARBA00012012"/>
    </source>
</evidence>